<accession>A0A9W6DAA0</accession>
<dbReference type="RefSeq" id="WP_261852118.1">
    <property type="nucleotide sequence ID" value="NZ_BQXY01000002.1"/>
</dbReference>
<name>A0A9W6DAA0_9CLOT</name>
<proteinExistence type="predicted"/>
<organism evidence="1 2">
    <name type="scientific">Clostridium folliculivorans</name>
    <dbReference type="NCBI Taxonomy" id="2886038"/>
    <lineage>
        <taxon>Bacteria</taxon>
        <taxon>Bacillati</taxon>
        <taxon>Bacillota</taxon>
        <taxon>Clostridia</taxon>
        <taxon>Eubacteriales</taxon>
        <taxon>Clostridiaceae</taxon>
        <taxon>Clostridium</taxon>
    </lineage>
</organism>
<dbReference type="EMBL" id="BQXY01000002">
    <property type="protein sequence ID" value="GKU25155.1"/>
    <property type="molecule type" value="Genomic_DNA"/>
</dbReference>
<dbReference type="Proteomes" id="UP001057868">
    <property type="component" value="Unassembled WGS sequence"/>
</dbReference>
<dbReference type="AlphaFoldDB" id="A0A9W6DAA0"/>
<comment type="caution">
    <text evidence="1">The sequence shown here is derived from an EMBL/GenBank/DDBJ whole genome shotgun (WGS) entry which is preliminary data.</text>
</comment>
<keyword evidence="2" id="KW-1185">Reference proteome</keyword>
<evidence type="ECO:0000313" key="1">
    <source>
        <dbReference type="EMBL" id="GKU25155.1"/>
    </source>
</evidence>
<reference evidence="1" key="1">
    <citation type="journal article" date="2023" name="Int. J. Syst. Evol. Microbiol.">
        <title>&lt;i&gt;Clostridium folliculivorans&lt;/i&gt; sp. nov., isolated from soil samples of an organic paddy in Japan.</title>
        <authorList>
            <person name="Tazawa J."/>
            <person name="Kobayashi H."/>
            <person name="Tanizawa Y."/>
            <person name="Uchino A."/>
            <person name="Tanaka F."/>
            <person name="Urashima Y."/>
            <person name="Miura S."/>
            <person name="Sakamoto M."/>
            <person name="Ohkuma M."/>
            <person name="Tohno M."/>
        </authorList>
    </citation>
    <scope>NUCLEOTIDE SEQUENCE</scope>
    <source>
        <strain evidence="1">D1-1</strain>
    </source>
</reference>
<gene>
    <name evidence="1" type="ORF">CFOLD11_19810</name>
</gene>
<sequence>MVLNKNIEMVAAFNKDGKVVPVRFRIFSEDESYSVFTIKKILKVDEIKVDRVESIIFNCISTINNVDKNIELKYIKDTCKWYLYKMSS</sequence>
<protein>
    <submittedName>
        <fullName evidence="1">Uncharacterized protein</fullName>
    </submittedName>
</protein>
<evidence type="ECO:0000313" key="2">
    <source>
        <dbReference type="Proteomes" id="UP001057868"/>
    </source>
</evidence>